<dbReference type="InterPro" id="IPR036242">
    <property type="entry name" value="Agglutinin_dom_sf"/>
</dbReference>
<evidence type="ECO:0000259" key="3">
    <source>
        <dbReference type="SMART" id="SM00791"/>
    </source>
</evidence>
<dbReference type="PANTHER" id="PTHR39244">
    <property type="entry name" value="NATTERIN-4"/>
    <property type="match status" value="1"/>
</dbReference>
<dbReference type="Gene3D" id="2.170.15.10">
    <property type="entry name" value="Proaerolysin, chain A, domain 3"/>
    <property type="match status" value="1"/>
</dbReference>
<dbReference type="CDD" id="cd00257">
    <property type="entry name" value="beta-trefoil_FSCN-like"/>
    <property type="match status" value="1"/>
</dbReference>
<dbReference type="InterPro" id="IPR055267">
    <property type="entry name" value="Aerolysin-like_C"/>
</dbReference>
<dbReference type="AlphaFoldDB" id="A0ABD1G2C7"/>
<organism evidence="4 5">
    <name type="scientific">Salvia divinorum</name>
    <name type="common">Maria pastora</name>
    <name type="synonym">Diviner's sage</name>
    <dbReference type="NCBI Taxonomy" id="28513"/>
    <lineage>
        <taxon>Eukaryota</taxon>
        <taxon>Viridiplantae</taxon>
        <taxon>Streptophyta</taxon>
        <taxon>Embryophyta</taxon>
        <taxon>Tracheophyta</taxon>
        <taxon>Spermatophyta</taxon>
        <taxon>Magnoliopsida</taxon>
        <taxon>eudicotyledons</taxon>
        <taxon>Gunneridae</taxon>
        <taxon>Pentapetalae</taxon>
        <taxon>asterids</taxon>
        <taxon>lamiids</taxon>
        <taxon>Lamiales</taxon>
        <taxon>Lamiaceae</taxon>
        <taxon>Nepetoideae</taxon>
        <taxon>Mentheae</taxon>
        <taxon>Salviinae</taxon>
        <taxon>Salvia</taxon>
        <taxon>Salvia subgen. Calosphace</taxon>
    </lineage>
</organism>
<dbReference type="CDD" id="cd20216">
    <property type="entry name" value="PFM_HFR-2-like"/>
    <property type="match status" value="1"/>
</dbReference>
<proteinExistence type="inferred from homology"/>
<dbReference type="Pfam" id="PF07468">
    <property type="entry name" value="Agglutinin"/>
    <property type="match status" value="2"/>
</dbReference>
<dbReference type="SUPFAM" id="SSF56973">
    <property type="entry name" value="Aerolisin/ETX pore-forming domain"/>
    <property type="match status" value="1"/>
</dbReference>
<gene>
    <name evidence="4" type="ORF">AAHA92_27028</name>
</gene>
<accession>A0ABD1G2C7</accession>
<sequence length="456" mass="50652">MATTALPKLAVLNVPKSGANTYVYRKDDGSVVDGNDDMFSELVKIEIEQSKADVNRVHLRFCYNNKYWQKKADDDSIVAISNKTEEDTTKPSCTLFEPNLQSDVLYLTHVQTGWRVMMNNSTRAFYVDKNSFGVPLGFVDWETLVKLPSHVAFKGDNGQYLKAYHGDYYYLQFGSDDPNSILSGHQVTLTQDGHVRIKSDFFNLFWRRDTDWIKADSDDNTANNIETLFWPVKVENNTIALRSAGNNDFCKRLSLHGKTSFLSAAVATITTEAKMEVQELVNEREIYNVRYRMEDARVYGETPYTAGTTSVTNNADEAATMAVTLQYADTTSYSFTRSVSISAGVTAKITAGIPGIGEGSIQMTTQISTAFEWNDTTSVTKEVSATGTVPVPAKSVAVVNYVGTKATCDVPFSYTQKDRSSTDGSVSETNQIDGVFTGVNCYGFQFTIEKYQPITE</sequence>
<evidence type="ECO:0000313" key="5">
    <source>
        <dbReference type="Proteomes" id="UP001567538"/>
    </source>
</evidence>
<comment type="caution">
    <text evidence="4">The sequence shown here is derived from an EMBL/GenBank/DDBJ whole genome shotgun (WGS) entry which is preliminary data.</text>
</comment>
<dbReference type="SMART" id="SM00791">
    <property type="entry name" value="Agglutinin"/>
    <property type="match status" value="1"/>
</dbReference>
<reference evidence="4 5" key="1">
    <citation type="submission" date="2024-06" db="EMBL/GenBank/DDBJ databases">
        <title>A chromosome level genome sequence of Diviner's sage (Salvia divinorum).</title>
        <authorList>
            <person name="Ford S.A."/>
            <person name="Ro D.-K."/>
            <person name="Ness R.W."/>
            <person name="Phillips M.A."/>
        </authorList>
    </citation>
    <scope>NUCLEOTIDE SEQUENCE [LARGE SCALE GENOMIC DNA]</scope>
    <source>
        <strain evidence="4">SAF-2024a</strain>
        <tissue evidence="4">Leaf</tissue>
    </source>
</reference>
<protein>
    <recommendedName>
        <fullName evidence="3">Agglutinin domain-containing protein</fullName>
    </recommendedName>
</protein>
<feature type="domain" description="Agglutinin" evidence="3">
    <location>
        <begin position="145"/>
        <end position="279"/>
    </location>
</feature>
<dbReference type="EMBL" id="JBEAFC010000010">
    <property type="protein sequence ID" value="KAL1538264.1"/>
    <property type="molecule type" value="Genomic_DNA"/>
</dbReference>
<comment type="similarity">
    <text evidence="1">Belongs to the aerolysin family.</text>
</comment>
<dbReference type="Gene3D" id="2.80.10.50">
    <property type="match status" value="2"/>
</dbReference>
<dbReference type="Pfam" id="PF01117">
    <property type="entry name" value="Aerolysin"/>
    <property type="match status" value="1"/>
</dbReference>
<dbReference type="InterPro" id="IPR008998">
    <property type="entry name" value="Agglutinin"/>
</dbReference>
<keyword evidence="2" id="KW-1015">Disulfide bond</keyword>
<dbReference type="Proteomes" id="UP001567538">
    <property type="component" value="Unassembled WGS sequence"/>
</dbReference>
<dbReference type="InterPro" id="IPR053237">
    <property type="entry name" value="Natterin_C"/>
</dbReference>
<evidence type="ECO:0000256" key="1">
    <source>
        <dbReference type="ARBA" id="ARBA00009831"/>
    </source>
</evidence>
<evidence type="ECO:0000313" key="4">
    <source>
        <dbReference type="EMBL" id="KAL1538264.1"/>
    </source>
</evidence>
<dbReference type="PANTHER" id="PTHR39244:SF5">
    <property type="entry name" value="NATTERIN-3-LIKE"/>
    <property type="match status" value="1"/>
</dbReference>
<dbReference type="SUPFAM" id="SSF50382">
    <property type="entry name" value="Agglutinin"/>
    <property type="match status" value="2"/>
</dbReference>
<keyword evidence="5" id="KW-1185">Reference proteome</keyword>
<evidence type="ECO:0000256" key="2">
    <source>
        <dbReference type="ARBA" id="ARBA00023157"/>
    </source>
</evidence>
<name>A0ABD1G2C7_SALDI</name>